<protein>
    <submittedName>
        <fullName evidence="1">(northern house mosquito) hypothetical protein</fullName>
    </submittedName>
</protein>
<reference evidence="1" key="1">
    <citation type="submission" date="2021-05" db="EMBL/GenBank/DDBJ databases">
        <authorList>
            <person name="Alioto T."/>
            <person name="Alioto T."/>
            <person name="Gomez Garrido J."/>
        </authorList>
    </citation>
    <scope>NUCLEOTIDE SEQUENCE</scope>
</reference>
<accession>A0A8D8C0M0</accession>
<organism evidence="1">
    <name type="scientific">Culex pipiens</name>
    <name type="common">House mosquito</name>
    <dbReference type="NCBI Taxonomy" id="7175"/>
    <lineage>
        <taxon>Eukaryota</taxon>
        <taxon>Metazoa</taxon>
        <taxon>Ecdysozoa</taxon>
        <taxon>Arthropoda</taxon>
        <taxon>Hexapoda</taxon>
        <taxon>Insecta</taxon>
        <taxon>Pterygota</taxon>
        <taxon>Neoptera</taxon>
        <taxon>Endopterygota</taxon>
        <taxon>Diptera</taxon>
        <taxon>Nematocera</taxon>
        <taxon>Culicoidea</taxon>
        <taxon>Culicidae</taxon>
        <taxon>Culicinae</taxon>
        <taxon>Culicini</taxon>
        <taxon>Culex</taxon>
        <taxon>Culex</taxon>
    </lineage>
</organism>
<evidence type="ECO:0000313" key="1">
    <source>
        <dbReference type="EMBL" id="CAG6484712.1"/>
    </source>
</evidence>
<dbReference type="EMBL" id="HBUE01099904">
    <property type="protein sequence ID" value="CAG6484712.1"/>
    <property type="molecule type" value="Transcribed_RNA"/>
</dbReference>
<proteinExistence type="predicted"/>
<name>A0A8D8C0M0_CULPI</name>
<dbReference type="AlphaFoldDB" id="A0A8D8C0M0"/>
<sequence>MEKLVEIRSAHLVRVRGELAAAENLAGRKASVGEAQDQLNLLRELAGNFRRTQTAIEEEEEIPETSAEMYDYREEFNEYYYSAMDILDKHIAANKPAKAGFQSGRNKHIDNEDGIREAMRMFIEMQRATMKDKPWSDLEGMLEQAERLLFTRYVKEEVSKEPVYNNNKSEAQPGNGNRAEVSAETLRGIDINLPKARSHDDLDFEASLLTFGDQKEVPKPQQLTPSGQTATVLTRDKDGRFIVRLPVDDSKSTATVTNNTDSQEPTNTNGIATDVEVTFAAGKLLRRHRSVDAMDRNRVPAGIREAQLQATCLSLSKRITSIGELGAFNIPLRRQNKWQLMHSPTSEIWSRWQFLHVSLKEDQVVGSRSKISYGGGLGKSRSSGE</sequence>